<keyword evidence="4" id="KW-1185">Reference proteome</keyword>
<dbReference type="SUPFAM" id="SSF48371">
    <property type="entry name" value="ARM repeat"/>
    <property type="match status" value="1"/>
</dbReference>
<dbReference type="PANTHER" id="PTHR34199">
    <property type="entry name" value="NUMOD3 MOTIF FAMILY PROTEIN, EXPRESSED"/>
    <property type="match status" value="1"/>
</dbReference>
<accession>A0ABC8V1N9</accession>
<evidence type="ECO:0000259" key="2">
    <source>
        <dbReference type="Pfam" id="PF16206"/>
    </source>
</evidence>
<feature type="region of interest" description="Disordered" evidence="1">
    <location>
        <begin position="391"/>
        <end position="429"/>
    </location>
</feature>
<comment type="caution">
    <text evidence="3">The sequence shown here is derived from an EMBL/GenBank/DDBJ whole genome shotgun (WGS) entry which is preliminary data.</text>
</comment>
<dbReference type="PANTHER" id="PTHR34199:SF4">
    <property type="entry name" value="ARM REPEAT SUPERFAMILY PROTEIN"/>
    <property type="match status" value="1"/>
</dbReference>
<dbReference type="InterPro" id="IPR032817">
    <property type="entry name" value="Mon2_C"/>
</dbReference>
<dbReference type="Pfam" id="PF16206">
    <property type="entry name" value="Mon2_C"/>
    <property type="match status" value="1"/>
</dbReference>
<organism evidence="3 4">
    <name type="scientific">Ilex paraguariensis</name>
    <name type="common">yerba mate</name>
    <dbReference type="NCBI Taxonomy" id="185542"/>
    <lineage>
        <taxon>Eukaryota</taxon>
        <taxon>Viridiplantae</taxon>
        <taxon>Streptophyta</taxon>
        <taxon>Embryophyta</taxon>
        <taxon>Tracheophyta</taxon>
        <taxon>Spermatophyta</taxon>
        <taxon>Magnoliopsida</taxon>
        <taxon>eudicotyledons</taxon>
        <taxon>Gunneridae</taxon>
        <taxon>Pentapetalae</taxon>
        <taxon>asterids</taxon>
        <taxon>campanulids</taxon>
        <taxon>Aquifoliales</taxon>
        <taxon>Aquifoliaceae</taxon>
        <taxon>Ilex</taxon>
    </lineage>
</organism>
<evidence type="ECO:0000313" key="3">
    <source>
        <dbReference type="EMBL" id="CAK9187179.1"/>
    </source>
</evidence>
<dbReference type="Proteomes" id="UP001642360">
    <property type="component" value="Unassembled WGS sequence"/>
</dbReference>
<evidence type="ECO:0000256" key="1">
    <source>
        <dbReference type="SAM" id="MobiDB-lite"/>
    </source>
</evidence>
<name>A0ABC8V1N9_9AQUA</name>
<feature type="domain" description="Mon2 C-terminal" evidence="2">
    <location>
        <begin position="3"/>
        <end position="286"/>
    </location>
</feature>
<dbReference type="EMBL" id="CAUOFW020009836">
    <property type="protein sequence ID" value="CAK9187179.1"/>
    <property type="molecule type" value="Genomic_DNA"/>
</dbReference>
<reference evidence="3 4" key="1">
    <citation type="submission" date="2024-02" db="EMBL/GenBank/DDBJ databases">
        <authorList>
            <person name="Vignale AGUSTIN F."/>
            <person name="Sosa J E."/>
            <person name="Modenutti C."/>
        </authorList>
    </citation>
    <scope>NUCLEOTIDE SEQUENCE [LARGE SCALE GENOMIC DNA]</scope>
</reference>
<proteinExistence type="predicted"/>
<dbReference type="AlphaFoldDB" id="A0ABC8V1N9"/>
<protein>
    <recommendedName>
        <fullName evidence="2">Mon2 C-terminal domain-containing protein</fullName>
    </recommendedName>
</protein>
<dbReference type="InterPro" id="IPR016024">
    <property type="entry name" value="ARM-type_fold"/>
</dbReference>
<feature type="compositionally biased region" description="Polar residues" evidence="1">
    <location>
        <begin position="403"/>
        <end position="414"/>
    </location>
</feature>
<sequence>MNDGLPTIPADCLHVCIDVTGAYSSQKTELNISLTAIGLLWTSTDFIAKGLLNVSAEEKEIGILDSSKQRNGESREEHGLRVVDTVTDQAPLVNTVNRDKLLFSVFSLLHNLGADERPEVRNSAVRTLFQILGSHGQKLSKNMWEDCLWNYVFSTLDRASHMAATSSKDEWQGKELGTRGGKAVHMLIHHSRNTAQKQWDETLVLVLGGIARILRSFFPFLRSLNNFWSAWESLLLFVRNSIFNGSKEVALAAINCLQSTVISHSPKGNLPTSYLKSVLDVYERVLQKSSSYSGNATTKVQQEIIHGLGELYVQARGMFDNGMYAQLLSVIDSAIKQTIITDNNFEAEYGHVPPVQRTALEIIPLLVPAEHLSAMWISLLQELLQYLPRSDSPLQTEGDETKQASTRAHISEPNNMAEAPNGTAATSPKQVEVSSLSSASTTAAVAGDSNHLFAEKLVPVLVDLFLQVPSVEKYNIFPEIVQGLGR</sequence>
<evidence type="ECO:0000313" key="4">
    <source>
        <dbReference type="Proteomes" id="UP001642360"/>
    </source>
</evidence>
<gene>
    <name evidence="3" type="ORF">ILEXP_LOCUS57691</name>
</gene>